<dbReference type="EMBL" id="CP002629">
    <property type="protein sequence ID" value="AEB09256.1"/>
    <property type="molecule type" value="Genomic_DNA"/>
</dbReference>
<keyword evidence="1 2" id="KW-0129">CBS domain</keyword>
<dbReference type="RefSeq" id="WP_013706368.1">
    <property type="nucleotide sequence ID" value="NC_015388.1"/>
</dbReference>
<evidence type="ECO:0000259" key="3">
    <source>
        <dbReference type="PROSITE" id="PS51371"/>
    </source>
</evidence>
<reference evidence="5" key="2">
    <citation type="submission" date="2011-03" db="EMBL/GenBank/DDBJ databases">
        <title>The complete genome of Desulfobacca acetoxidans DSM 11109.</title>
        <authorList>
            <consortium name="US DOE Joint Genome Institute (JGI-PGF)"/>
            <person name="Lucas S."/>
            <person name="Copeland A."/>
            <person name="Lapidus A."/>
            <person name="Bruce D."/>
            <person name="Goodwin L."/>
            <person name="Pitluck S."/>
            <person name="Peters L."/>
            <person name="Kyrpides N."/>
            <person name="Mavromatis K."/>
            <person name="Ivanova N."/>
            <person name="Ovchinnikova G."/>
            <person name="Teshima H."/>
            <person name="Detter J.C."/>
            <person name="Han C."/>
            <person name="Land M."/>
            <person name="Hauser L."/>
            <person name="Markowitz V."/>
            <person name="Cheng J.-F."/>
            <person name="Hugenholtz P."/>
            <person name="Woyke T."/>
            <person name="Wu D."/>
            <person name="Spring S."/>
            <person name="Schueler E."/>
            <person name="Brambilla E."/>
            <person name="Klenk H.-P."/>
            <person name="Eisen J.A."/>
        </authorList>
    </citation>
    <scope>NUCLEOTIDE SEQUENCE [LARGE SCALE GENOMIC DNA]</scope>
    <source>
        <strain evidence="5">ATCC 700848 / DSM 11109 / ASRB2</strain>
    </source>
</reference>
<sequence length="296" mass="32973">MPIIDHHQVLKGLTVQMAMRRQVIDLPQGAELASAIRAMAKYKVNAVLITGERHLPLGVVSKTDLMTAYYGGLPLETPVADIMVGPPQFCQSQDSLDAALDQMRQHRIHRLYVRRGEDETVSGVLAFPDIVGMLYRYCRRCDRNLLQRQGKESEMNWADQFIVREVMTPSVLSYYATDSLWEVMTGLAAYKFGAVPILNPGGVPSGVISKTDLALAYLHAVPPEQEAQSVMNAPVVTCNQDDLLLEVIKRLIFSDLHRIFVYKDNPENLVGVLSLSDAARFRSGSCRACLVSRIEI</sequence>
<dbReference type="eggNOG" id="COG0517">
    <property type="taxonomic scope" value="Bacteria"/>
</dbReference>
<dbReference type="AlphaFoldDB" id="F2NJ84"/>
<feature type="domain" description="CBS" evidence="3">
    <location>
        <begin position="167"/>
        <end position="224"/>
    </location>
</feature>
<evidence type="ECO:0000313" key="4">
    <source>
        <dbReference type="EMBL" id="AEB09256.1"/>
    </source>
</evidence>
<dbReference type="SUPFAM" id="SSF54631">
    <property type="entry name" value="CBS-domain pair"/>
    <property type="match status" value="2"/>
</dbReference>
<dbReference type="InterPro" id="IPR046342">
    <property type="entry name" value="CBS_dom_sf"/>
</dbReference>
<dbReference type="PROSITE" id="PS51371">
    <property type="entry name" value="CBS"/>
    <property type="match status" value="4"/>
</dbReference>
<dbReference type="SMART" id="SM00116">
    <property type="entry name" value="CBS"/>
    <property type="match status" value="4"/>
</dbReference>
<dbReference type="InterPro" id="IPR000644">
    <property type="entry name" value="CBS_dom"/>
</dbReference>
<evidence type="ECO:0000256" key="1">
    <source>
        <dbReference type="ARBA" id="ARBA00023122"/>
    </source>
</evidence>
<dbReference type="Gene3D" id="3.10.580.10">
    <property type="entry name" value="CBS-domain"/>
    <property type="match status" value="2"/>
</dbReference>
<dbReference type="STRING" id="880072.Desac_1400"/>
<dbReference type="eggNOG" id="COG2905">
    <property type="taxonomic scope" value="Bacteria"/>
</dbReference>
<dbReference type="Pfam" id="PF00571">
    <property type="entry name" value="CBS"/>
    <property type="match status" value="4"/>
</dbReference>
<accession>F2NJ84</accession>
<feature type="domain" description="CBS" evidence="3">
    <location>
        <begin position="19"/>
        <end position="75"/>
    </location>
</feature>
<dbReference type="PANTHER" id="PTHR43080:SF2">
    <property type="entry name" value="CBS DOMAIN-CONTAINING PROTEIN"/>
    <property type="match status" value="1"/>
</dbReference>
<protein>
    <submittedName>
        <fullName evidence="4">CBS domain containing protein</fullName>
    </submittedName>
</protein>
<evidence type="ECO:0000256" key="2">
    <source>
        <dbReference type="PROSITE-ProRule" id="PRU00703"/>
    </source>
</evidence>
<name>F2NJ84_DESAR</name>
<dbReference type="PANTHER" id="PTHR43080">
    <property type="entry name" value="CBS DOMAIN-CONTAINING PROTEIN CBSX3, MITOCHONDRIAL"/>
    <property type="match status" value="1"/>
</dbReference>
<dbReference type="InterPro" id="IPR051257">
    <property type="entry name" value="Diverse_CBS-Domain"/>
</dbReference>
<dbReference type="KEGG" id="dao:Desac_1400"/>
<reference evidence="4 5" key="1">
    <citation type="journal article" date="2011" name="Stand. Genomic Sci.">
        <title>Complete genome sequence of the acetate-degrading sulfate reducer Desulfobacca acetoxidans type strain (ASRB2).</title>
        <authorList>
            <person name="Goker M."/>
            <person name="Teshima H."/>
            <person name="Lapidus A."/>
            <person name="Nolan M."/>
            <person name="Lucas S."/>
            <person name="Hammon N."/>
            <person name="Deshpande S."/>
            <person name="Cheng J.F."/>
            <person name="Tapia R."/>
            <person name="Han C."/>
            <person name="Goodwin L."/>
            <person name="Pitluck S."/>
            <person name="Huntemann M."/>
            <person name="Liolios K."/>
            <person name="Ivanova N."/>
            <person name="Pagani I."/>
            <person name="Mavromatis K."/>
            <person name="Ovchinikova G."/>
            <person name="Pati A."/>
            <person name="Chen A."/>
            <person name="Palaniappan K."/>
            <person name="Land M."/>
            <person name="Hauser L."/>
            <person name="Brambilla E.M."/>
            <person name="Rohde M."/>
            <person name="Spring S."/>
            <person name="Detter J.C."/>
            <person name="Woyke T."/>
            <person name="Bristow J."/>
            <person name="Eisen J.A."/>
            <person name="Markowitz V."/>
            <person name="Hugenholtz P."/>
            <person name="Kyrpides N.C."/>
            <person name="Klenk H.P."/>
        </authorList>
    </citation>
    <scope>NUCLEOTIDE SEQUENCE [LARGE SCALE GENOMIC DNA]</scope>
    <source>
        <strain evidence="5">ATCC 700848 / DSM 11109 / ASRB2</strain>
    </source>
</reference>
<feature type="domain" description="CBS" evidence="3">
    <location>
        <begin position="83"/>
        <end position="143"/>
    </location>
</feature>
<dbReference type="CDD" id="cd02205">
    <property type="entry name" value="CBS_pair_SF"/>
    <property type="match status" value="1"/>
</dbReference>
<evidence type="ECO:0000313" key="5">
    <source>
        <dbReference type="Proteomes" id="UP000000483"/>
    </source>
</evidence>
<dbReference type="HOGENOM" id="CLU_932950_0_0_7"/>
<dbReference type="OrthoDB" id="5417002at2"/>
<dbReference type="Proteomes" id="UP000000483">
    <property type="component" value="Chromosome"/>
</dbReference>
<organism evidence="4 5">
    <name type="scientific">Desulfobacca acetoxidans (strain ATCC 700848 / DSM 11109 / ASRB2)</name>
    <dbReference type="NCBI Taxonomy" id="880072"/>
    <lineage>
        <taxon>Bacteria</taxon>
        <taxon>Pseudomonadati</taxon>
        <taxon>Thermodesulfobacteriota</taxon>
        <taxon>Desulfobaccia</taxon>
        <taxon>Desulfobaccales</taxon>
        <taxon>Desulfobaccaceae</taxon>
        <taxon>Desulfobacca</taxon>
    </lineage>
</organism>
<proteinExistence type="predicted"/>
<gene>
    <name evidence="4" type="ordered locus">Desac_1400</name>
</gene>
<feature type="domain" description="CBS" evidence="3">
    <location>
        <begin position="231"/>
        <end position="289"/>
    </location>
</feature>
<keyword evidence="5" id="KW-1185">Reference proteome</keyword>